<protein>
    <recommendedName>
        <fullName evidence="2">DUF306 domain-containing protein</fullName>
    </recommendedName>
</protein>
<dbReference type="EMBL" id="ADCY02000001">
    <property type="protein sequence ID" value="EFG31668.1"/>
    <property type="molecule type" value="Genomic_DNA"/>
</dbReference>
<feature type="domain" description="DUF306" evidence="2">
    <location>
        <begin position="44"/>
        <end position="146"/>
    </location>
</feature>
<evidence type="ECO:0000313" key="3">
    <source>
        <dbReference type="EMBL" id="EFG31668.1"/>
    </source>
</evidence>
<dbReference type="OrthoDB" id="8602292at2"/>
<accession>V9HDP0</accession>
<dbReference type="AlphaFoldDB" id="V9HDP0"/>
<dbReference type="RefSeq" id="WP_002640995.1">
    <property type="nucleotide sequence ID" value="NZ_CP019448.1"/>
</dbReference>
<reference evidence="3 4" key="1">
    <citation type="submission" date="2010-03" db="EMBL/GenBank/DDBJ databases">
        <authorList>
            <consortium name="The Broad Institute Genome Sequencing Platform"/>
            <person name="Ward D."/>
            <person name="Earl A."/>
            <person name="Feldgarden M."/>
            <person name="Gevers D."/>
            <person name="Young S."/>
            <person name="Zeng Q."/>
            <person name="Koehrsen M."/>
            <person name="Alvarado L."/>
            <person name="Berlin A.M."/>
            <person name="Borenstein D."/>
            <person name="Chapman S.B."/>
            <person name="Chen Z."/>
            <person name="Engels R."/>
            <person name="Freedman E."/>
            <person name="Gellesch M."/>
            <person name="Goldberg J."/>
            <person name="Griggs A."/>
            <person name="Gujja S."/>
            <person name="Heilman E.R."/>
            <person name="Heiman D.I."/>
            <person name="Hepburn T.A."/>
            <person name="Howarth C."/>
            <person name="Jen D."/>
            <person name="Larson L."/>
            <person name="Mehta T."/>
            <person name="Park D."/>
            <person name="Pearson M."/>
            <person name="Richards J."/>
            <person name="Roberts A."/>
            <person name="Saif S."/>
            <person name="Shea T.D."/>
            <person name="Shenoy N."/>
            <person name="Sisk P."/>
            <person name="Stolte C."/>
            <person name="Sykes S.N."/>
            <person name="Walk T."/>
            <person name="White J."/>
            <person name="Yandava C."/>
            <person name="Izard J."/>
            <person name="Baranova O.V."/>
            <person name="Blanton J.M."/>
            <person name="Tanner A.C."/>
            <person name="Dewhirst F."/>
            <person name="Haas B."/>
            <person name="Nusbaum C."/>
            <person name="Birren B."/>
        </authorList>
    </citation>
    <scope>NUCLEOTIDE SEQUENCE [LARGE SCALE GENOMIC DNA]</scope>
    <source>
        <strain evidence="3 4">ATCC 29453</strain>
    </source>
</reference>
<dbReference type="InterPro" id="IPR038670">
    <property type="entry name" value="HslJ-like_sf"/>
</dbReference>
<dbReference type="KEGG" id="smur:BWP33_02250"/>
<organism evidence="3 4">
    <name type="scientific">Simonsiella muelleri ATCC 29453</name>
    <dbReference type="NCBI Taxonomy" id="641147"/>
    <lineage>
        <taxon>Bacteria</taxon>
        <taxon>Pseudomonadati</taxon>
        <taxon>Pseudomonadota</taxon>
        <taxon>Betaproteobacteria</taxon>
        <taxon>Neisseriales</taxon>
        <taxon>Neisseriaceae</taxon>
        <taxon>Simonsiella</taxon>
    </lineage>
</organism>
<sequence>MKHTLILATAFILAACQTVPPTSSSAASTLPQTASASVAAPSVKRVWRLSQLTGFAPNQLQNTLMDWTTLPSAYADMGCNNMRFQAVIDGRGSLNVSGITATRMMCPDSMKLENTFATVLPKMTGYRVESMDTLVLFNQSGDEMRFTSK</sequence>
<gene>
    <name evidence="3" type="ORF">HMPREF9021_00063</name>
</gene>
<dbReference type="STRING" id="641147.HMPREF9021_00063"/>
<dbReference type="Gene3D" id="2.40.128.270">
    <property type="match status" value="1"/>
</dbReference>
<dbReference type="InterPro" id="IPR053147">
    <property type="entry name" value="Hsp_HslJ-like"/>
</dbReference>
<comment type="caution">
    <text evidence="3">The sequence shown here is derived from an EMBL/GenBank/DDBJ whole genome shotgun (WGS) entry which is preliminary data.</text>
</comment>
<name>V9HDP0_9NEIS</name>
<dbReference type="Proteomes" id="UP000017813">
    <property type="component" value="Unassembled WGS sequence"/>
</dbReference>
<evidence type="ECO:0000259" key="2">
    <source>
        <dbReference type="Pfam" id="PF03724"/>
    </source>
</evidence>
<keyword evidence="4" id="KW-1185">Reference proteome</keyword>
<dbReference type="Pfam" id="PF03724">
    <property type="entry name" value="META"/>
    <property type="match status" value="1"/>
</dbReference>
<dbReference type="PANTHER" id="PTHR35535:SF2">
    <property type="entry name" value="DUF306 DOMAIN-CONTAINING PROTEIN"/>
    <property type="match status" value="1"/>
</dbReference>
<dbReference type="HOGENOM" id="CLU_139129_0_0_4"/>
<reference evidence="3 4" key="2">
    <citation type="submission" date="2011-10" db="EMBL/GenBank/DDBJ databases">
        <title>The Genome Sequence of Simonsiella muelleri ATCC 29453.</title>
        <authorList>
            <consortium name="The Broad Institute Genome Sequencing Platform"/>
            <consortium name="The Broad Institute Genome Sequencing Center for Infectious Disease"/>
            <person name="Earl A."/>
            <person name="Ward D."/>
            <person name="Feldgarden M."/>
            <person name="Gevers D."/>
            <person name="Izard J."/>
            <person name="Baranova O.V."/>
            <person name="Blanton J.M."/>
            <person name="Tanner A.C."/>
            <person name="Dewhirst F."/>
            <person name="Young S.K."/>
            <person name="Zeng Q."/>
            <person name="Gargeya S."/>
            <person name="Fitzgerald M."/>
            <person name="Haas B."/>
            <person name="Abouelleil A."/>
            <person name="Alvarado L."/>
            <person name="Arachchi H.M."/>
            <person name="Berlin A."/>
            <person name="Brown A."/>
            <person name="Chapman S.B."/>
            <person name="Chen Z."/>
            <person name="Dunbar C."/>
            <person name="Freedman E."/>
            <person name="Gearin G."/>
            <person name="Goldberg J."/>
            <person name="Griggs A."/>
            <person name="Gujja S."/>
            <person name="Heiman D."/>
            <person name="Howarth C."/>
            <person name="Larson L."/>
            <person name="Lui A."/>
            <person name="MacDonald P.J.P."/>
            <person name="Montmayeur A."/>
            <person name="Murphy C."/>
            <person name="Neiman D."/>
            <person name="Pearson M."/>
            <person name="Priest M."/>
            <person name="Roberts A."/>
            <person name="Saif S."/>
            <person name="Shea T."/>
            <person name="Shenoy N."/>
            <person name="Sisk P."/>
            <person name="Stolte C."/>
            <person name="Sykes S."/>
            <person name="Wortman J."/>
            <person name="Nusbaum C."/>
            <person name="Birren B."/>
        </authorList>
    </citation>
    <scope>NUCLEOTIDE SEQUENCE [LARGE SCALE GENOMIC DNA]</scope>
    <source>
        <strain evidence="3 4">ATCC 29453</strain>
    </source>
</reference>
<feature type="chain" id="PRO_5030178949" description="DUF306 domain-containing protein" evidence="1">
    <location>
        <begin position="27"/>
        <end position="149"/>
    </location>
</feature>
<feature type="signal peptide" evidence="1">
    <location>
        <begin position="1"/>
        <end position="26"/>
    </location>
</feature>
<evidence type="ECO:0000313" key="4">
    <source>
        <dbReference type="Proteomes" id="UP000017813"/>
    </source>
</evidence>
<dbReference type="PROSITE" id="PS51257">
    <property type="entry name" value="PROKAR_LIPOPROTEIN"/>
    <property type="match status" value="1"/>
</dbReference>
<dbReference type="PANTHER" id="PTHR35535">
    <property type="entry name" value="HEAT SHOCK PROTEIN HSLJ"/>
    <property type="match status" value="1"/>
</dbReference>
<proteinExistence type="predicted"/>
<dbReference type="eggNOG" id="COG3187">
    <property type="taxonomic scope" value="Bacteria"/>
</dbReference>
<keyword evidence="1" id="KW-0732">Signal</keyword>
<dbReference type="InterPro" id="IPR005184">
    <property type="entry name" value="DUF306_Meta_HslJ"/>
</dbReference>
<evidence type="ECO:0000256" key="1">
    <source>
        <dbReference type="SAM" id="SignalP"/>
    </source>
</evidence>